<dbReference type="Proteomes" id="UP000499080">
    <property type="component" value="Unassembled WGS sequence"/>
</dbReference>
<dbReference type="Gene3D" id="3.30.420.10">
    <property type="entry name" value="Ribonuclease H-like superfamily/Ribonuclease H"/>
    <property type="match status" value="1"/>
</dbReference>
<keyword evidence="2" id="KW-1185">Reference proteome</keyword>
<dbReference type="InterPro" id="IPR036397">
    <property type="entry name" value="RNaseH_sf"/>
</dbReference>
<sequence length="96" mass="11421">MEWPFQSPDLNPNERVWDVLVRRLYSLHDSSWKLPVARDCLLRGYAQIPKTDIDYLILSMNRRFWIYDTSRDYHILVRIQDLGLGGGRVHKNFVSS</sequence>
<gene>
    <name evidence="1" type="ORF">AVEN_118202_1</name>
</gene>
<dbReference type="GO" id="GO:0003676">
    <property type="term" value="F:nucleic acid binding"/>
    <property type="evidence" value="ECO:0007669"/>
    <property type="project" value="InterPro"/>
</dbReference>
<name>A0A4Y2I114_ARAVE</name>
<organism evidence="1 2">
    <name type="scientific">Araneus ventricosus</name>
    <name type="common">Orbweaver spider</name>
    <name type="synonym">Epeira ventricosa</name>
    <dbReference type="NCBI Taxonomy" id="182803"/>
    <lineage>
        <taxon>Eukaryota</taxon>
        <taxon>Metazoa</taxon>
        <taxon>Ecdysozoa</taxon>
        <taxon>Arthropoda</taxon>
        <taxon>Chelicerata</taxon>
        <taxon>Arachnida</taxon>
        <taxon>Araneae</taxon>
        <taxon>Araneomorphae</taxon>
        <taxon>Entelegynae</taxon>
        <taxon>Araneoidea</taxon>
        <taxon>Araneidae</taxon>
        <taxon>Araneus</taxon>
    </lineage>
</organism>
<proteinExistence type="predicted"/>
<evidence type="ECO:0000313" key="1">
    <source>
        <dbReference type="EMBL" id="GBM71195.1"/>
    </source>
</evidence>
<evidence type="ECO:0008006" key="3">
    <source>
        <dbReference type="Google" id="ProtNLM"/>
    </source>
</evidence>
<protein>
    <recommendedName>
        <fullName evidence="3">Tc1-like transposase DDE domain-containing protein</fullName>
    </recommendedName>
</protein>
<evidence type="ECO:0000313" key="2">
    <source>
        <dbReference type="Proteomes" id="UP000499080"/>
    </source>
</evidence>
<reference evidence="1 2" key="1">
    <citation type="journal article" date="2019" name="Sci. Rep.">
        <title>Orb-weaving spider Araneus ventricosus genome elucidates the spidroin gene catalogue.</title>
        <authorList>
            <person name="Kono N."/>
            <person name="Nakamura H."/>
            <person name="Ohtoshi R."/>
            <person name="Moran D.A.P."/>
            <person name="Shinohara A."/>
            <person name="Yoshida Y."/>
            <person name="Fujiwara M."/>
            <person name="Mori M."/>
            <person name="Tomita M."/>
            <person name="Arakawa K."/>
        </authorList>
    </citation>
    <scope>NUCLEOTIDE SEQUENCE [LARGE SCALE GENOMIC DNA]</scope>
</reference>
<accession>A0A4Y2I114</accession>
<dbReference type="EMBL" id="BGPR01002298">
    <property type="protein sequence ID" value="GBM71195.1"/>
    <property type="molecule type" value="Genomic_DNA"/>
</dbReference>
<comment type="caution">
    <text evidence="1">The sequence shown here is derived from an EMBL/GenBank/DDBJ whole genome shotgun (WGS) entry which is preliminary data.</text>
</comment>
<dbReference type="AlphaFoldDB" id="A0A4Y2I114"/>
<dbReference type="OrthoDB" id="9996331at2759"/>